<feature type="transmembrane region" description="Helical" evidence="1">
    <location>
        <begin position="78"/>
        <end position="101"/>
    </location>
</feature>
<dbReference type="EMBL" id="MGAC01000020">
    <property type="protein sequence ID" value="OGK38206.1"/>
    <property type="molecule type" value="Genomic_DNA"/>
</dbReference>
<organism evidence="2 3">
    <name type="scientific">Candidatus Roizmanbacteria bacterium RIFCSPHIGHO2_12_FULL_41_11</name>
    <dbReference type="NCBI Taxonomy" id="1802052"/>
    <lineage>
        <taxon>Bacteria</taxon>
        <taxon>Candidatus Roizmaniibacteriota</taxon>
    </lineage>
</organism>
<evidence type="ECO:0000313" key="2">
    <source>
        <dbReference type="EMBL" id="OGK38206.1"/>
    </source>
</evidence>
<evidence type="ECO:0000256" key="1">
    <source>
        <dbReference type="SAM" id="Phobius"/>
    </source>
</evidence>
<keyword evidence="1" id="KW-1133">Transmembrane helix</keyword>
<comment type="caution">
    <text evidence="2">The sequence shown here is derived from an EMBL/GenBank/DDBJ whole genome shotgun (WGS) entry which is preliminary data.</text>
</comment>
<proteinExistence type="predicted"/>
<evidence type="ECO:0000313" key="3">
    <source>
        <dbReference type="Proteomes" id="UP000176803"/>
    </source>
</evidence>
<sequence length="188" mass="21597">MANPPQTKPYLRILLTYFLTFILFSLIYIALFHTAFFSFEKVLFYRGLMLLAVTVLTALMVVVITLRFNKRLLNYLETMIAAIVITAALHLSFFVVFPVTFERSVTMYLLNTLAQNQTAYSCPGLSKSQLEQKLILEYIIANRALDKRLAEQKEIDFISEKGECIQIAPKTNQFLRFSAFIKALYGLP</sequence>
<accession>A0A1F7I4B4</accession>
<keyword evidence="1" id="KW-0812">Transmembrane</keyword>
<name>A0A1F7I4B4_9BACT</name>
<protein>
    <submittedName>
        <fullName evidence="2">Uncharacterized protein</fullName>
    </submittedName>
</protein>
<feature type="transmembrane region" description="Helical" evidence="1">
    <location>
        <begin position="12"/>
        <end position="31"/>
    </location>
</feature>
<keyword evidence="1" id="KW-0472">Membrane</keyword>
<dbReference type="AlphaFoldDB" id="A0A1F7I4B4"/>
<dbReference type="Proteomes" id="UP000176803">
    <property type="component" value="Unassembled WGS sequence"/>
</dbReference>
<reference evidence="2 3" key="1">
    <citation type="journal article" date="2016" name="Nat. Commun.">
        <title>Thousands of microbial genomes shed light on interconnected biogeochemical processes in an aquifer system.</title>
        <authorList>
            <person name="Anantharaman K."/>
            <person name="Brown C.T."/>
            <person name="Hug L.A."/>
            <person name="Sharon I."/>
            <person name="Castelle C.J."/>
            <person name="Probst A.J."/>
            <person name="Thomas B.C."/>
            <person name="Singh A."/>
            <person name="Wilkins M.J."/>
            <person name="Karaoz U."/>
            <person name="Brodie E.L."/>
            <person name="Williams K.H."/>
            <person name="Hubbard S.S."/>
            <person name="Banfield J.F."/>
        </authorList>
    </citation>
    <scope>NUCLEOTIDE SEQUENCE [LARGE SCALE GENOMIC DNA]</scope>
</reference>
<gene>
    <name evidence="2" type="ORF">A3F03_02840</name>
</gene>
<feature type="transmembrane region" description="Helical" evidence="1">
    <location>
        <begin position="43"/>
        <end position="66"/>
    </location>
</feature>